<feature type="domain" description="Alpha-D-phosphohexomutase alpha/beta/alpha" evidence="12">
    <location>
        <begin position="43"/>
        <end position="180"/>
    </location>
</feature>
<dbReference type="InterPro" id="IPR016055">
    <property type="entry name" value="A-D-PHexomutase_a/b/a-I/II/III"/>
</dbReference>
<comment type="caution">
    <text evidence="15">The sequence shown here is derived from an EMBL/GenBank/DDBJ whole genome shotgun (WGS) entry which is preliminary data.</text>
</comment>
<evidence type="ECO:0000256" key="11">
    <source>
        <dbReference type="SAM" id="MobiDB-lite"/>
    </source>
</evidence>
<evidence type="ECO:0000259" key="12">
    <source>
        <dbReference type="Pfam" id="PF02878"/>
    </source>
</evidence>
<dbReference type="PRINTS" id="PR00509">
    <property type="entry name" value="PGMPMM"/>
</dbReference>
<organism evidence="15 16">
    <name type="scientific">Hornefia porci</name>
    <dbReference type="NCBI Taxonomy" id="2652292"/>
    <lineage>
        <taxon>Bacteria</taxon>
        <taxon>Bacillati</taxon>
        <taxon>Bacillota</taxon>
        <taxon>Clostridia</taxon>
        <taxon>Peptostreptococcales</taxon>
        <taxon>Anaerovoracaceae</taxon>
        <taxon>Hornefia</taxon>
    </lineage>
</organism>
<evidence type="ECO:0000256" key="10">
    <source>
        <dbReference type="ARBA" id="ARBA00041467"/>
    </source>
</evidence>
<keyword evidence="6" id="KW-0460">Magnesium</keyword>
<dbReference type="CDD" id="cd05799">
    <property type="entry name" value="PGM2"/>
    <property type="match status" value="1"/>
</dbReference>
<evidence type="ECO:0000313" key="16">
    <source>
        <dbReference type="Proteomes" id="UP000187404"/>
    </source>
</evidence>
<keyword evidence="5" id="KW-0479">Metal-binding</keyword>
<evidence type="ECO:0000313" key="15">
    <source>
        <dbReference type="EMBL" id="OLR54763.1"/>
    </source>
</evidence>
<evidence type="ECO:0000256" key="8">
    <source>
        <dbReference type="ARBA" id="ARBA00039995"/>
    </source>
</evidence>
<gene>
    <name evidence="15" type="ORF">BHK98_00860</name>
</gene>
<dbReference type="Pfam" id="PF02880">
    <property type="entry name" value="PGM_PMM_III"/>
    <property type="match status" value="1"/>
</dbReference>
<dbReference type="Pfam" id="PF02879">
    <property type="entry name" value="PGM_PMM_II"/>
    <property type="match status" value="1"/>
</dbReference>
<evidence type="ECO:0000256" key="6">
    <source>
        <dbReference type="ARBA" id="ARBA00022842"/>
    </source>
</evidence>
<dbReference type="InterPro" id="IPR036900">
    <property type="entry name" value="A-D-PHexomutase_C_sf"/>
</dbReference>
<dbReference type="PANTHER" id="PTHR45745:SF1">
    <property type="entry name" value="PHOSPHOGLUCOMUTASE 2B-RELATED"/>
    <property type="match status" value="1"/>
</dbReference>
<evidence type="ECO:0000256" key="5">
    <source>
        <dbReference type="ARBA" id="ARBA00022723"/>
    </source>
</evidence>
<comment type="pathway">
    <text evidence="2">Lipid metabolism.</text>
</comment>
<dbReference type="InterPro" id="IPR005845">
    <property type="entry name" value="A-D-PHexomutase_a/b/a-II"/>
</dbReference>
<evidence type="ECO:0000256" key="1">
    <source>
        <dbReference type="ARBA" id="ARBA00005164"/>
    </source>
</evidence>
<reference evidence="15 16" key="1">
    <citation type="journal article" date="2016" name="Appl. Environ. Microbiol.">
        <title>Function and Phylogeny of Bacterial Butyryl Coenzyme A:Acetate Transferases and Their Diversity in the Proximal Colon of Swine.</title>
        <authorList>
            <person name="Trachsel J."/>
            <person name="Bayles D.O."/>
            <person name="Looft T."/>
            <person name="Levine U.Y."/>
            <person name="Allen H.K."/>
        </authorList>
    </citation>
    <scope>NUCLEOTIDE SEQUENCE [LARGE SCALE GENOMIC DNA]</scope>
    <source>
        <strain evidence="15 16">68-3-10</strain>
    </source>
</reference>
<name>A0A1Q9JF02_9FIRM</name>
<dbReference type="EMBL" id="MJIE01000001">
    <property type="protein sequence ID" value="OLR54763.1"/>
    <property type="molecule type" value="Genomic_DNA"/>
</dbReference>
<dbReference type="GO" id="GO:0046872">
    <property type="term" value="F:metal ion binding"/>
    <property type="evidence" value="ECO:0007669"/>
    <property type="project" value="UniProtKB-KW"/>
</dbReference>
<dbReference type="GO" id="GO:0006166">
    <property type="term" value="P:purine ribonucleoside salvage"/>
    <property type="evidence" value="ECO:0007669"/>
    <property type="project" value="TreeGrafter"/>
</dbReference>
<evidence type="ECO:0000259" key="14">
    <source>
        <dbReference type="Pfam" id="PF02880"/>
    </source>
</evidence>
<feature type="domain" description="Alpha-D-phosphohexomutase alpha/beta/alpha" evidence="13">
    <location>
        <begin position="209"/>
        <end position="316"/>
    </location>
</feature>
<evidence type="ECO:0000256" key="4">
    <source>
        <dbReference type="ARBA" id="ARBA00022553"/>
    </source>
</evidence>
<dbReference type="STRING" id="1261640.BHK98_00860"/>
<proteinExistence type="inferred from homology"/>
<evidence type="ECO:0000256" key="2">
    <source>
        <dbReference type="ARBA" id="ARBA00005189"/>
    </source>
</evidence>
<dbReference type="OrthoDB" id="9806956at2"/>
<protein>
    <recommendedName>
        <fullName evidence="8">Phosphoglucomutase</fullName>
    </recommendedName>
    <alternativeName>
        <fullName evidence="10">Alpha-phosphoglucomutase</fullName>
    </alternativeName>
    <alternativeName>
        <fullName evidence="9">Glucose phosphomutase</fullName>
    </alternativeName>
</protein>
<dbReference type="PANTHER" id="PTHR45745">
    <property type="entry name" value="PHOSPHOMANNOMUTASE 45A"/>
    <property type="match status" value="1"/>
</dbReference>
<dbReference type="InterPro" id="IPR005844">
    <property type="entry name" value="A-D-PHexomutase_a/b/a-I"/>
</dbReference>
<dbReference type="Gene3D" id="3.40.120.10">
    <property type="entry name" value="Alpha-D-Glucose-1,6-Bisphosphate, subunit A, domain 3"/>
    <property type="match status" value="3"/>
</dbReference>
<evidence type="ECO:0000256" key="9">
    <source>
        <dbReference type="ARBA" id="ARBA00041398"/>
    </source>
</evidence>
<dbReference type="SUPFAM" id="SSF53738">
    <property type="entry name" value="Phosphoglucomutase, first 3 domains"/>
    <property type="match status" value="3"/>
</dbReference>
<dbReference type="InterPro" id="IPR005846">
    <property type="entry name" value="A-D-PHexomutase_a/b/a-III"/>
</dbReference>
<feature type="domain" description="Alpha-D-phosphohexomutase alpha/beta/alpha" evidence="14">
    <location>
        <begin position="325"/>
        <end position="451"/>
    </location>
</feature>
<evidence type="ECO:0000256" key="7">
    <source>
        <dbReference type="ARBA" id="ARBA00023235"/>
    </source>
</evidence>
<keyword evidence="16" id="KW-1185">Reference proteome</keyword>
<dbReference type="GO" id="GO:0008973">
    <property type="term" value="F:phosphopentomutase activity"/>
    <property type="evidence" value="ECO:0007669"/>
    <property type="project" value="TreeGrafter"/>
</dbReference>
<dbReference type="Proteomes" id="UP000187404">
    <property type="component" value="Unassembled WGS sequence"/>
</dbReference>
<dbReference type="SUPFAM" id="SSF55957">
    <property type="entry name" value="Phosphoglucomutase, C-terminal domain"/>
    <property type="match status" value="1"/>
</dbReference>
<dbReference type="InterPro" id="IPR005841">
    <property type="entry name" value="Alpha-D-phosphohexomutase_SF"/>
</dbReference>
<evidence type="ECO:0000259" key="13">
    <source>
        <dbReference type="Pfam" id="PF02879"/>
    </source>
</evidence>
<accession>A0A1Q9JF02</accession>
<sequence length="603" mass="66202">MNYMEKYEQWLASDCVDAATKNELEALRGNAEELADRFSGMLDFGTAGLRGVMRAGLNGMNTYTVRYATQGLADLINRCGEDAGSGVTIAFDSRNNSPEFASEAACVLAANGIHVNLFESLRPTPELSFALRETGSIAGINITASHNTKEYNGYKVYWSDGAQLPPEHAAEVSASMDKNDIFRDVRTMSREDADASGMITLLGAEMDEKYMEKVLEQSVGRRYVEQVQDTFRIIYTPFHGTGYKIVPEILKRLGMKHVLTVPEQMVIDGNFPTVKSPNPENVEGFDLAIRMAKKENVDLIIGTDPDGDRCGIVVRNGDSYETLSGNQIGVLLLDYLITARRESGTLAENAAAVKSIVSTGMAKKICEENGVTLFETLTGFKFIGEKIKEFERTGDYTFLFGFEESNGYLAGTYARDKDAMVASMLIAEMACRYKTMGMNLYEALQQLYRRYGFYRESVVSVQFSGIGAQEKMAQIMKDLRHHPPASIGLPVLRIRDYQAGEIRRLGTDASAGADAAHDENTCTRTNTSADTGAAHDEAEAPEPTGLPKSNVLYYELEDECSAVIRPSGTEPKVKLYVMAKGADASIAESRLTAIQEAGSRLLK</sequence>
<dbReference type="GO" id="GO:0005975">
    <property type="term" value="P:carbohydrate metabolic process"/>
    <property type="evidence" value="ECO:0007669"/>
    <property type="project" value="InterPro"/>
</dbReference>
<feature type="region of interest" description="Disordered" evidence="11">
    <location>
        <begin position="508"/>
        <end position="547"/>
    </location>
</feature>
<comment type="pathway">
    <text evidence="1">Glycolipid metabolism; diglucosyl-diacylglycerol biosynthesis.</text>
</comment>
<dbReference type="Gene3D" id="3.30.310.50">
    <property type="entry name" value="Alpha-D-phosphohexomutase, C-terminal domain"/>
    <property type="match status" value="1"/>
</dbReference>
<keyword evidence="4" id="KW-0597">Phosphoprotein</keyword>
<evidence type="ECO:0000256" key="3">
    <source>
        <dbReference type="ARBA" id="ARBA00010231"/>
    </source>
</evidence>
<dbReference type="Pfam" id="PF02878">
    <property type="entry name" value="PGM_PMM_I"/>
    <property type="match status" value="1"/>
</dbReference>
<dbReference type="AlphaFoldDB" id="A0A1Q9JF02"/>
<dbReference type="RefSeq" id="WP_075711782.1">
    <property type="nucleotide sequence ID" value="NZ_MJIE01000001.1"/>
</dbReference>
<comment type="similarity">
    <text evidence="3">Belongs to the phosphohexose mutase family.</text>
</comment>
<keyword evidence="7" id="KW-0413">Isomerase</keyword>